<dbReference type="GO" id="GO:0016987">
    <property type="term" value="F:sigma factor activity"/>
    <property type="evidence" value="ECO:0007669"/>
    <property type="project" value="UniProtKB-KW"/>
</dbReference>
<name>A0A1H9FRA8_9GAMM</name>
<dbReference type="InterPro" id="IPR013325">
    <property type="entry name" value="RNA_pol_sigma_r2"/>
</dbReference>
<keyword evidence="3" id="KW-0731">Sigma factor</keyword>
<gene>
    <name evidence="6" type="ORF">SAMN05421693_1296</name>
</gene>
<evidence type="ECO:0000313" key="7">
    <source>
        <dbReference type="Proteomes" id="UP000199496"/>
    </source>
</evidence>
<protein>
    <submittedName>
        <fullName evidence="6">RNA polymerase sigma-70 factor, ECF subfamily</fullName>
    </submittedName>
</protein>
<reference evidence="6 7" key="1">
    <citation type="submission" date="2016-10" db="EMBL/GenBank/DDBJ databases">
        <authorList>
            <person name="de Groot N.N."/>
        </authorList>
    </citation>
    <scope>NUCLEOTIDE SEQUENCE [LARGE SCALE GENOMIC DNA]</scope>
    <source>
        <strain evidence="6 7">B7-7</strain>
    </source>
</reference>
<evidence type="ECO:0000256" key="1">
    <source>
        <dbReference type="ARBA" id="ARBA00010641"/>
    </source>
</evidence>
<dbReference type="SUPFAM" id="SSF88946">
    <property type="entry name" value="Sigma2 domain of RNA polymerase sigma factors"/>
    <property type="match status" value="1"/>
</dbReference>
<organism evidence="6 7">
    <name type="scientific">Ectothiorhodospira magna</name>
    <dbReference type="NCBI Taxonomy" id="867345"/>
    <lineage>
        <taxon>Bacteria</taxon>
        <taxon>Pseudomonadati</taxon>
        <taxon>Pseudomonadota</taxon>
        <taxon>Gammaproteobacteria</taxon>
        <taxon>Chromatiales</taxon>
        <taxon>Ectothiorhodospiraceae</taxon>
        <taxon>Ectothiorhodospira</taxon>
    </lineage>
</organism>
<dbReference type="PANTHER" id="PTHR43133">
    <property type="entry name" value="RNA POLYMERASE ECF-TYPE SIGMA FACTO"/>
    <property type="match status" value="1"/>
</dbReference>
<feature type="domain" description="RNA polymerase sigma factor 70 region 4 type 2" evidence="5">
    <location>
        <begin position="141"/>
        <end position="192"/>
    </location>
</feature>
<accession>A0A1H9FRA8</accession>
<dbReference type="GO" id="GO:0003677">
    <property type="term" value="F:DNA binding"/>
    <property type="evidence" value="ECO:0007669"/>
    <property type="project" value="InterPro"/>
</dbReference>
<dbReference type="Proteomes" id="UP000199496">
    <property type="component" value="Unassembled WGS sequence"/>
</dbReference>
<dbReference type="Gene3D" id="1.10.10.10">
    <property type="entry name" value="Winged helix-like DNA-binding domain superfamily/Winged helix DNA-binding domain"/>
    <property type="match status" value="1"/>
</dbReference>
<dbReference type="InterPro" id="IPR013324">
    <property type="entry name" value="RNA_pol_sigma_r3/r4-like"/>
</dbReference>
<keyword evidence="2" id="KW-0805">Transcription regulation</keyword>
<dbReference type="InterPro" id="IPR036388">
    <property type="entry name" value="WH-like_DNA-bd_sf"/>
</dbReference>
<dbReference type="Pfam" id="PF08281">
    <property type="entry name" value="Sigma70_r4_2"/>
    <property type="match status" value="1"/>
</dbReference>
<evidence type="ECO:0000256" key="2">
    <source>
        <dbReference type="ARBA" id="ARBA00023015"/>
    </source>
</evidence>
<dbReference type="AlphaFoldDB" id="A0A1H9FRA8"/>
<dbReference type="InterPro" id="IPR039425">
    <property type="entry name" value="RNA_pol_sigma-70-like"/>
</dbReference>
<keyword evidence="4" id="KW-0804">Transcription</keyword>
<evidence type="ECO:0000256" key="3">
    <source>
        <dbReference type="ARBA" id="ARBA00023082"/>
    </source>
</evidence>
<sequence>MMPTLTWWMAHHDGAPAPSPSSVAASPPSLEQFLCQVQGRGVRMAALALGDREAALDVVQDTLTALISRYRDRPAAAWEPLFWRILQTRIRDVYRRRRVRQRVMAVLGLGDESQEDPMLTLPDTFTPGPDQSLEDGRFAVDLESALRQLPLRQQQAFLLRHWEGLDTAATAAALNISEGSVKTHLHRALQSLRQHLEAYHEF</sequence>
<evidence type="ECO:0000259" key="5">
    <source>
        <dbReference type="Pfam" id="PF08281"/>
    </source>
</evidence>
<dbReference type="STRING" id="867345.SAMN05421693_1296"/>
<dbReference type="NCBIfam" id="TIGR02937">
    <property type="entry name" value="sigma70-ECF"/>
    <property type="match status" value="1"/>
</dbReference>
<evidence type="ECO:0000256" key="4">
    <source>
        <dbReference type="ARBA" id="ARBA00023163"/>
    </source>
</evidence>
<evidence type="ECO:0000313" key="6">
    <source>
        <dbReference type="EMBL" id="SEQ40460.1"/>
    </source>
</evidence>
<dbReference type="CDD" id="cd06171">
    <property type="entry name" value="Sigma70_r4"/>
    <property type="match status" value="1"/>
</dbReference>
<dbReference type="Gene3D" id="1.10.1740.10">
    <property type="match status" value="1"/>
</dbReference>
<dbReference type="NCBIfam" id="NF006550">
    <property type="entry name" value="PRK09047.1"/>
    <property type="match status" value="1"/>
</dbReference>
<dbReference type="SUPFAM" id="SSF88659">
    <property type="entry name" value="Sigma3 and sigma4 domains of RNA polymerase sigma factors"/>
    <property type="match status" value="1"/>
</dbReference>
<dbReference type="PANTHER" id="PTHR43133:SF64">
    <property type="entry name" value="ECF SIGMA FACTOR"/>
    <property type="match status" value="1"/>
</dbReference>
<proteinExistence type="inferred from homology"/>
<comment type="similarity">
    <text evidence="1">Belongs to the sigma-70 factor family. ECF subfamily.</text>
</comment>
<dbReference type="GO" id="GO:0006352">
    <property type="term" value="P:DNA-templated transcription initiation"/>
    <property type="evidence" value="ECO:0007669"/>
    <property type="project" value="InterPro"/>
</dbReference>
<dbReference type="InterPro" id="IPR013249">
    <property type="entry name" value="RNA_pol_sigma70_r4_t2"/>
</dbReference>
<keyword evidence="7" id="KW-1185">Reference proteome</keyword>
<dbReference type="RefSeq" id="WP_238375974.1">
    <property type="nucleotide sequence ID" value="NZ_FOFO01000029.1"/>
</dbReference>
<dbReference type="InterPro" id="IPR014284">
    <property type="entry name" value="RNA_pol_sigma-70_dom"/>
</dbReference>
<dbReference type="EMBL" id="FOFO01000029">
    <property type="protein sequence ID" value="SEQ40460.1"/>
    <property type="molecule type" value="Genomic_DNA"/>
</dbReference>